<feature type="region of interest" description="Disordered" evidence="1">
    <location>
        <begin position="22"/>
        <end position="130"/>
    </location>
</feature>
<evidence type="ECO:0000256" key="1">
    <source>
        <dbReference type="SAM" id="MobiDB-lite"/>
    </source>
</evidence>
<feature type="compositionally biased region" description="Basic and acidic residues" evidence="1">
    <location>
        <begin position="193"/>
        <end position="202"/>
    </location>
</feature>
<feature type="region of interest" description="Disordered" evidence="1">
    <location>
        <begin position="498"/>
        <end position="529"/>
    </location>
</feature>
<protein>
    <submittedName>
        <fullName evidence="3">Uncharacterized protein</fullName>
    </submittedName>
</protein>
<proteinExistence type="predicted"/>
<dbReference type="WBParaSite" id="PSAMB.scaffold365size54448.g5184.t1">
    <property type="protein sequence ID" value="PSAMB.scaffold365size54448.g5184.t1"/>
    <property type="gene ID" value="PSAMB.scaffold365size54448.g5184"/>
</dbReference>
<name>A0A914WCV6_9BILA</name>
<evidence type="ECO:0000313" key="3">
    <source>
        <dbReference type="WBParaSite" id="PSAMB.scaffold365size54448.g5184.t1"/>
    </source>
</evidence>
<feature type="region of interest" description="Disordered" evidence="1">
    <location>
        <begin position="430"/>
        <end position="475"/>
    </location>
</feature>
<feature type="compositionally biased region" description="Polar residues" evidence="1">
    <location>
        <begin position="152"/>
        <end position="161"/>
    </location>
</feature>
<accession>A0A914WCV6</accession>
<keyword evidence="2" id="KW-1185">Reference proteome</keyword>
<reference evidence="3" key="1">
    <citation type="submission" date="2022-11" db="UniProtKB">
        <authorList>
            <consortium name="WormBaseParasite"/>
        </authorList>
    </citation>
    <scope>IDENTIFICATION</scope>
</reference>
<feature type="compositionally biased region" description="Low complexity" evidence="1">
    <location>
        <begin position="233"/>
        <end position="247"/>
    </location>
</feature>
<feature type="compositionally biased region" description="Low complexity" evidence="1">
    <location>
        <begin position="452"/>
        <end position="467"/>
    </location>
</feature>
<feature type="compositionally biased region" description="Polar residues" evidence="1">
    <location>
        <begin position="73"/>
        <end position="82"/>
    </location>
</feature>
<feature type="compositionally biased region" description="Basic and acidic residues" evidence="1">
    <location>
        <begin position="162"/>
        <end position="172"/>
    </location>
</feature>
<dbReference type="Proteomes" id="UP000887566">
    <property type="component" value="Unplaced"/>
</dbReference>
<evidence type="ECO:0000313" key="2">
    <source>
        <dbReference type="Proteomes" id="UP000887566"/>
    </source>
</evidence>
<dbReference type="AlphaFoldDB" id="A0A914WCV6"/>
<feature type="region of interest" description="Disordered" evidence="1">
    <location>
        <begin position="152"/>
        <end position="251"/>
    </location>
</feature>
<organism evidence="2 3">
    <name type="scientific">Plectus sambesii</name>
    <dbReference type="NCBI Taxonomy" id="2011161"/>
    <lineage>
        <taxon>Eukaryota</taxon>
        <taxon>Metazoa</taxon>
        <taxon>Ecdysozoa</taxon>
        <taxon>Nematoda</taxon>
        <taxon>Chromadorea</taxon>
        <taxon>Plectida</taxon>
        <taxon>Plectina</taxon>
        <taxon>Plectoidea</taxon>
        <taxon>Plectidae</taxon>
        <taxon>Plectus</taxon>
    </lineage>
</organism>
<sequence length="667" mass="70646">MVSLLCAAADLGRQLAHLIRRRSRSSRSRRAVDDDSEELPIDNVNTTSAGARSTIPRRHRLKRPQLPLPSRLHPSNSASPSVLSPPPMATSVGSRNTAGGRPSPPAASKPTTSLVKDSRTNKDVMPAINSKSSISGKTALQKAIITRNGIDQQKQTAVDSKNNIKAESEDKLAPASSPAVSEEHCHQIGRFSIIDERQKDPGSLESDFDDLDDSISSQTPASPAATGSRDSSRSSTEPPASSSAYPSLDTVPNDPVIASPCFPGRHLAMTTAASHHHLTTASSRFKIVPVDSTFKRGRWTCWDYYDAVDTSNGGSKGSLLKVASHPNKLSLHHRCDMIEYDKGRISQSCSRHGSGNHADKSELLHHALTNAAFAHHDAKPATPAAQKDHHVVKFALGASEPSTPEEHTPTVLSPINTQGHAIGAAALTAGPSATASQTTPAKGATVASSKGPPTSSPNAAAAPSTTTLKNTQVPTLKMPAKATTSALKTPPVVPINISVSPAVPDPRSPALRSGQQTSGQTPLRLETGGGDQLRVHAGQEILTSPLLDRTLNTSHGERSLLENLLPGTIPPAGSPHNIGSADSWQQENMAPYDDRLASLFRVVWAANPILSPAVDGKQIRYVPLPALSHPLREFRVVWAANPILSPAVDGKQIRYVPLPALSHPLRS</sequence>